<evidence type="ECO:0000256" key="1">
    <source>
        <dbReference type="ARBA" id="ARBA00006096"/>
    </source>
</evidence>
<dbReference type="PANTHER" id="PTHR30023">
    <property type="entry name" value="D-ALANYL-D-ALANINE CARBOXYPEPTIDASE"/>
    <property type="match status" value="1"/>
</dbReference>
<keyword evidence="3" id="KW-0121">Carboxypeptidase</keyword>
<dbReference type="SUPFAM" id="SSF56601">
    <property type="entry name" value="beta-lactamase/transpeptidase-like"/>
    <property type="match status" value="1"/>
</dbReference>
<dbReference type="GO" id="GO:0000270">
    <property type="term" value="P:peptidoglycan metabolic process"/>
    <property type="evidence" value="ECO:0007669"/>
    <property type="project" value="TreeGrafter"/>
</dbReference>
<dbReference type="InterPro" id="IPR012338">
    <property type="entry name" value="Beta-lactam/transpept-like"/>
</dbReference>
<evidence type="ECO:0000313" key="3">
    <source>
        <dbReference type="EMBL" id="MBO8454526.1"/>
    </source>
</evidence>
<dbReference type="InterPro" id="IPR000667">
    <property type="entry name" value="Peptidase_S13"/>
</dbReference>
<comment type="similarity">
    <text evidence="1">Belongs to the peptidase S13 family.</text>
</comment>
<evidence type="ECO:0000313" key="4">
    <source>
        <dbReference type="Proteomes" id="UP000771749"/>
    </source>
</evidence>
<dbReference type="PANTHER" id="PTHR30023:SF0">
    <property type="entry name" value="PENICILLIN-SENSITIVE CARBOXYPEPTIDASE A"/>
    <property type="match status" value="1"/>
</dbReference>
<sequence length="554" mass="59280">MKKSASSYGLLPRHGAGLVFAIIFWWLQANITDAAEPYAAGPSAAGTEVQADGTVREILSSAALENTVTGILAVSASGDTILAYNCDKNMVPASNLKLVTTGAALHFLGSGYRFRTELACRGDIRDGVLHGDLIIKGGGDPTLAADDAIALPAETVFRQWKGYVAKAGIRRIEGCIIGDSRYFDNIAEEETWLWNDIGTYYGTGTSGLSFYENKKDFLVEPGENEGDPVNVIPGFPETPWMTLSFPCTTGAAGTGNKLYYYTTAFAPYGEMRGTFAADRGRHTEEVSNKFPAYTCAWHFAEYLKSYGIICSEGPADTGERTGAWATEGNGDPIPDKGSNPASLGETFSPELKRIVSVTNRESNNFYAETIFKTLGKEYCGKGSYAGGRAAVKGILSEMGVPSGKVKIQDGSGLSRQNYVSPSFLCNFLLAMLDSPASEDFIKSLPSPGESGTLSHVMKKYPSSLKARIRMKSGSMDGTLCYSGYILPESSDGRMGKSPDTDRSGVIVFSIMTNNSTSSAYRVRLALEKAIAYIASRDAGCRQATASRKGSGTGR</sequence>
<name>A0A940DNR4_9BACT</name>
<proteinExistence type="inferred from homology"/>
<reference evidence="3" key="2">
    <citation type="journal article" date="2021" name="PeerJ">
        <title>Extensive microbial diversity within the chicken gut microbiome revealed by metagenomics and culture.</title>
        <authorList>
            <person name="Gilroy R."/>
            <person name="Ravi A."/>
            <person name="Getino M."/>
            <person name="Pursley I."/>
            <person name="Horton D.L."/>
            <person name="Alikhan N.F."/>
            <person name="Baker D."/>
            <person name="Gharbi K."/>
            <person name="Hall N."/>
            <person name="Watson M."/>
            <person name="Adriaenssens E.M."/>
            <person name="Foster-Nyarko E."/>
            <person name="Jarju S."/>
            <person name="Secka A."/>
            <person name="Antonio M."/>
            <person name="Oren A."/>
            <person name="Chaudhuri R.R."/>
            <person name="La Ragione R."/>
            <person name="Hildebrand F."/>
            <person name="Pallen M.J."/>
        </authorList>
    </citation>
    <scope>NUCLEOTIDE SEQUENCE</scope>
    <source>
        <strain evidence="3">F1-3629</strain>
    </source>
</reference>
<dbReference type="GO" id="GO:0004185">
    <property type="term" value="F:serine-type carboxypeptidase activity"/>
    <property type="evidence" value="ECO:0007669"/>
    <property type="project" value="InterPro"/>
</dbReference>
<dbReference type="AlphaFoldDB" id="A0A940DNR4"/>
<dbReference type="EMBL" id="JADIMJ010000112">
    <property type="protein sequence ID" value="MBO8454526.1"/>
    <property type="molecule type" value="Genomic_DNA"/>
</dbReference>
<organism evidence="3 4">
    <name type="scientific">Candidatus Cryptobacteroides gallistercoris</name>
    <dbReference type="NCBI Taxonomy" id="2840765"/>
    <lineage>
        <taxon>Bacteria</taxon>
        <taxon>Pseudomonadati</taxon>
        <taxon>Bacteroidota</taxon>
        <taxon>Bacteroidia</taxon>
        <taxon>Bacteroidales</taxon>
        <taxon>Candidatus Cryptobacteroides</taxon>
    </lineage>
</organism>
<accession>A0A940DNR4</accession>
<dbReference type="GO" id="GO:0006508">
    <property type="term" value="P:proteolysis"/>
    <property type="evidence" value="ECO:0007669"/>
    <property type="project" value="InterPro"/>
</dbReference>
<keyword evidence="2" id="KW-0378">Hydrolase</keyword>
<reference evidence="3" key="1">
    <citation type="submission" date="2020-10" db="EMBL/GenBank/DDBJ databases">
        <authorList>
            <person name="Gilroy R."/>
        </authorList>
    </citation>
    <scope>NUCLEOTIDE SEQUENCE</scope>
    <source>
        <strain evidence="3">F1-3629</strain>
    </source>
</reference>
<gene>
    <name evidence="3" type="ORF">IAC07_07390</name>
</gene>
<keyword evidence="3" id="KW-0645">Protease</keyword>
<dbReference type="Gene3D" id="3.50.80.20">
    <property type="entry name" value="D-Ala-D-Ala carboxypeptidase C, peptidase S13"/>
    <property type="match status" value="1"/>
</dbReference>
<evidence type="ECO:0000256" key="2">
    <source>
        <dbReference type="ARBA" id="ARBA00022801"/>
    </source>
</evidence>
<comment type="caution">
    <text evidence="3">The sequence shown here is derived from an EMBL/GenBank/DDBJ whole genome shotgun (WGS) entry which is preliminary data.</text>
</comment>
<dbReference type="PRINTS" id="PR00922">
    <property type="entry name" value="DADACBPTASE3"/>
</dbReference>
<dbReference type="Pfam" id="PF02113">
    <property type="entry name" value="Peptidase_S13"/>
    <property type="match status" value="1"/>
</dbReference>
<dbReference type="Proteomes" id="UP000771749">
    <property type="component" value="Unassembled WGS sequence"/>
</dbReference>
<protein>
    <submittedName>
        <fullName evidence="3">D-alanyl-D-alanine carboxypeptidase</fullName>
    </submittedName>
</protein>
<dbReference type="Gene3D" id="3.40.710.10">
    <property type="entry name" value="DD-peptidase/beta-lactamase superfamily"/>
    <property type="match status" value="1"/>
</dbReference>